<dbReference type="SUPFAM" id="SSF46785">
    <property type="entry name" value="Winged helix' DNA-binding domain"/>
    <property type="match status" value="1"/>
</dbReference>
<dbReference type="InterPro" id="IPR000835">
    <property type="entry name" value="HTH_MarR-typ"/>
</dbReference>
<dbReference type="PANTHER" id="PTHR43877">
    <property type="entry name" value="AMINOALKYLPHOSPHONATE N-ACETYLTRANSFERASE-RELATED-RELATED"/>
    <property type="match status" value="1"/>
</dbReference>
<keyword evidence="1 4" id="KW-0808">Transferase</keyword>
<dbReference type="Proteomes" id="UP001597183">
    <property type="component" value="Unassembled WGS sequence"/>
</dbReference>
<organism evidence="4 5">
    <name type="scientific">Actinoplanes sichuanensis</name>
    <dbReference type="NCBI Taxonomy" id="512349"/>
    <lineage>
        <taxon>Bacteria</taxon>
        <taxon>Bacillati</taxon>
        <taxon>Actinomycetota</taxon>
        <taxon>Actinomycetes</taxon>
        <taxon>Micromonosporales</taxon>
        <taxon>Micromonosporaceae</taxon>
        <taxon>Actinoplanes</taxon>
    </lineage>
</organism>
<dbReference type="EMBL" id="JBHTMK010000079">
    <property type="protein sequence ID" value="MFD1374164.1"/>
    <property type="molecule type" value="Genomic_DNA"/>
</dbReference>
<protein>
    <submittedName>
        <fullName evidence="4">GNAT family N-acetyltransferase</fullName>
        <ecNumber evidence="4">2.3.1.-</ecNumber>
    </submittedName>
</protein>
<dbReference type="GO" id="GO:0016746">
    <property type="term" value="F:acyltransferase activity"/>
    <property type="evidence" value="ECO:0007669"/>
    <property type="project" value="UniProtKB-KW"/>
</dbReference>
<dbReference type="InterPro" id="IPR050832">
    <property type="entry name" value="Bact_Acetyltransf"/>
</dbReference>
<dbReference type="InterPro" id="IPR016181">
    <property type="entry name" value="Acyl_CoA_acyltransferase"/>
</dbReference>
<dbReference type="SMART" id="SM00347">
    <property type="entry name" value="HTH_MARR"/>
    <property type="match status" value="1"/>
</dbReference>
<dbReference type="RefSeq" id="WP_317794236.1">
    <property type="nucleotide sequence ID" value="NZ_AP028461.1"/>
</dbReference>
<dbReference type="Gene3D" id="3.40.630.30">
    <property type="match status" value="1"/>
</dbReference>
<evidence type="ECO:0000313" key="5">
    <source>
        <dbReference type="Proteomes" id="UP001597183"/>
    </source>
</evidence>
<dbReference type="InterPro" id="IPR036388">
    <property type="entry name" value="WH-like_DNA-bd_sf"/>
</dbReference>
<comment type="caution">
    <text evidence="4">The sequence shown here is derived from an EMBL/GenBank/DDBJ whole genome shotgun (WGS) entry which is preliminary data.</text>
</comment>
<dbReference type="InterPro" id="IPR036390">
    <property type="entry name" value="WH_DNA-bd_sf"/>
</dbReference>
<feature type="domain" description="N-acetyltransferase" evidence="3">
    <location>
        <begin position="142"/>
        <end position="288"/>
    </location>
</feature>
<dbReference type="Pfam" id="PF12802">
    <property type="entry name" value="MarR_2"/>
    <property type="match status" value="1"/>
</dbReference>
<accession>A0ABW4ATS3</accession>
<keyword evidence="2 4" id="KW-0012">Acyltransferase</keyword>
<evidence type="ECO:0000256" key="1">
    <source>
        <dbReference type="ARBA" id="ARBA00022679"/>
    </source>
</evidence>
<dbReference type="PANTHER" id="PTHR43877:SF2">
    <property type="entry name" value="AMINOALKYLPHOSPHONATE N-ACETYLTRANSFERASE-RELATED"/>
    <property type="match status" value="1"/>
</dbReference>
<evidence type="ECO:0000313" key="4">
    <source>
        <dbReference type="EMBL" id="MFD1374164.1"/>
    </source>
</evidence>
<sequence>MEPDLIEQIRDFNRFYTQRLGLLTDRYLGSDRALGPSRLLWEIGDRRDLRELRDRLGLDSGYLSRLLRGLEDQDLVRVVPHPRDGRARIAELTDAGRRERDTLDQRSRADVAALLDGLGPEQQEELAAAQHRIRRLLRLAAITITPVATDDPQAWRCLKRYAAELATLFPEGYDQATLTRPDDLTGGLLLARERDEPVGCGAWVRLDPRTAEIRHLWIDTHARGLGLGRRLLHHLESDAATHGVDTIRLGTHQTLSEAIALYRSSGYQQIDAYGDSPYNQLSFEKRLKPS</sequence>
<gene>
    <name evidence="4" type="ORF">ACFQ5G_53300</name>
</gene>
<dbReference type="InterPro" id="IPR000182">
    <property type="entry name" value="GNAT_dom"/>
</dbReference>
<dbReference type="EC" id="2.3.1.-" evidence="4"/>
<reference evidence="5" key="1">
    <citation type="journal article" date="2019" name="Int. J. Syst. Evol. Microbiol.">
        <title>The Global Catalogue of Microorganisms (GCM) 10K type strain sequencing project: providing services to taxonomists for standard genome sequencing and annotation.</title>
        <authorList>
            <consortium name="The Broad Institute Genomics Platform"/>
            <consortium name="The Broad Institute Genome Sequencing Center for Infectious Disease"/>
            <person name="Wu L."/>
            <person name="Ma J."/>
        </authorList>
    </citation>
    <scope>NUCLEOTIDE SEQUENCE [LARGE SCALE GENOMIC DNA]</scope>
    <source>
        <strain evidence="5">CCM 7526</strain>
    </source>
</reference>
<keyword evidence="5" id="KW-1185">Reference proteome</keyword>
<proteinExistence type="predicted"/>
<dbReference type="PROSITE" id="PS51186">
    <property type="entry name" value="GNAT"/>
    <property type="match status" value="1"/>
</dbReference>
<dbReference type="Gene3D" id="1.10.10.10">
    <property type="entry name" value="Winged helix-like DNA-binding domain superfamily/Winged helix DNA-binding domain"/>
    <property type="match status" value="1"/>
</dbReference>
<evidence type="ECO:0000259" key="3">
    <source>
        <dbReference type="PROSITE" id="PS51186"/>
    </source>
</evidence>
<name>A0ABW4ATS3_9ACTN</name>
<dbReference type="Pfam" id="PF00583">
    <property type="entry name" value="Acetyltransf_1"/>
    <property type="match status" value="1"/>
</dbReference>
<dbReference type="SUPFAM" id="SSF55729">
    <property type="entry name" value="Acyl-CoA N-acyltransferases (Nat)"/>
    <property type="match status" value="1"/>
</dbReference>
<evidence type="ECO:0000256" key="2">
    <source>
        <dbReference type="ARBA" id="ARBA00023315"/>
    </source>
</evidence>